<gene>
    <name evidence="1" type="ORF">SCF082_LOCUS49767</name>
</gene>
<sequence length="155" mass="18054">MVGVLKLALLLVEDFEEPGSQPAVRAHKSSAKDFFEPGRKPTAYDRRVQLEDLPRQKDLAVRPLSRRPSISEESEDVSLAASRWALLLERALRWKRLRMMRHGRRLLDRSNSTPEISRSEVDELVSALLEDPEWLMEFGQLARRCRRCLTRPRLH</sequence>
<reference evidence="1 2" key="1">
    <citation type="submission" date="2024-02" db="EMBL/GenBank/DDBJ databases">
        <authorList>
            <person name="Chen Y."/>
            <person name="Shah S."/>
            <person name="Dougan E. K."/>
            <person name="Thang M."/>
            <person name="Chan C."/>
        </authorList>
    </citation>
    <scope>NUCLEOTIDE SEQUENCE [LARGE SCALE GENOMIC DNA]</scope>
</reference>
<evidence type="ECO:0000313" key="1">
    <source>
        <dbReference type="EMBL" id="CAK9106859.1"/>
    </source>
</evidence>
<accession>A0ABP0S3J1</accession>
<keyword evidence="2" id="KW-1185">Reference proteome</keyword>
<name>A0ABP0S3J1_9DINO</name>
<dbReference type="Proteomes" id="UP001642464">
    <property type="component" value="Unassembled WGS sequence"/>
</dbReference>
<protein>
    <submittedName>
        <fullName evidence="1">Uncharacterized protein</fullName>
    </submittedName>
</protein>
<evidence type="ECO:0000313" key="2">
    <source>
        <dbReference type="Proteomes" id="UP001642464"/>
    </source>
</evidence>
<proteinExistence type="predicted"/>
<dbReference type="EMBL" id="CAXAMM010042807">
    <property type="protein sequence ID" value="CAK9106859.1"/>
    <property type="molecule type" value="Genomic_DNA"/>
</dbReference>
<comment type="caution">
    <text evidence="1">The sequence shown here is derived from an EMBL/GenBank/DDBJ whole genome shotgun (WGS) entry which is preliminary data.</text>
</comment>
<organism evidence="1 2">
    <name type="scientific">Durusdinium trenchii</name>
    <dbReference type="NCBI Taxonomy" id="1381693"/>
    <lineage>
        <taxon>Eukaryota</taxon>
        <taxon>Sar</taxon>
        <taxon>Alveolata</taxon>
        <taxon>Dinophyceae</taxon>
        <taxon>Suessiales</taxon>
        <taxon>Symbiodiniaceae</taxon>
        <taxon>Durusdinium</taxon>
    </lineage>
</organism>